<organism evidence="1 2">
    <name type="scientific">Mucilaginibacter straminoryzae</name>
    <dbReference type="NCBI Taxonomy" id="2932774"/>
    <lineage>
        <taxon>Bacteria</taxon>
        <taxon>Pseudomonadati</taxon>
        <taxon>Bacteroidota</taxon>
        <taxon>Sphingobacteriia</taxon>
        <taxon>Sphingobacteriales</taxon>
        <taxon>Sphingobacteriaceae</taxon>
        <taxon>Mucilaginibacter</taxon>
    </lineage>
</organism>
<dbReference type="Gene3D" id="3.10.129.10">
    <property type="entry name" value="Hotdog Thioesterase"/>
    <property type="match status" value="1"/>
</dbReference>
<keyword evidence="2" id="KW-1185">Reference proteome</keyword>
<dbReference type="SUPFAM" id="SSF54637">
    <property type="entry name" value="Thioesterase/thiol ester dehydrase-isomerase"/>
    <property type="match status" value="1"/>
</dbReference>
<name>A0A9X2BDP9_9SPHI</name>
<dbReference type="Pfam" id="PF22817">
    <property type="entry name" value="ApeP-like"/>
    <property type="match status" value="1"/>
</dbReference>
<gene>
    <name evidence="1" type="ORF">MUY27_12640</name>
</gene>
<proteinExistence type="predicted"/>
<dbReference type="RefSeq" id="WP_245130397.1">
    <property type="nucleotide sequence ID" value="NZ_JALJEJ010000005.1"/>
</dbReference>
<dbReference type="InterPro" id="IPR016776">
    <property type="entry name" value="ApeP-like_dehydratase"/>
</dbReference>
<evidence type="ECO:0000313" key="2">
    <source>
        <dbReference type="Proteomes" id="UP001139450"/>
    </source>
</evidence>
<dbReference type="EMBL" id="JALJEJ010000005">
    <property type="protein sequence ID" value="MCJ8210558.1"/>
    <property type="molecule type" value="Genomic_DNA"/>
</dbReference>
<dbReference type="AlphaFoldDB" id="A0A9X2BDP9"/>
<dbReference type="Proteomes" id="UP001139450">
    <property type="component" value="Unassembled WGS sequence"/>
</dbReference>
<evidence type="ECO:0000313" key="1">
    <source>
        <dbReference type="EMBL" id="MCJ8210558.1"/>
    </source>
</evidence>
<accession>A0A9X2BDP9</accession>
<sequence length="140" mass="15083">MFPVDATPLIPQKAPFVLVDELVFADDTSARSSFTIPEDHVLLEGGYLSAGGLLENIAQTSAAHAGYIARASGQPVRPGFIGAVKDFEVFALPQQGSVLTTEIRIENQIFDVTVITGKVYQDNQVLATCEMKIFIPADND</sequence>
<reference evidence="1" key="1">
    <citation type="submission" date="2022-04" db="EMBL/GenBank/DDBJ databases">
        <title>Mucilaginibacter sp. RS28 isolated from freshwater.</title>
        <authorList>
            <person name="Ko S.-R."/>
        </authorList>
    </citation>
    <scope>NUCLEOTIDE SEQUENCE</scope>
    <source>
        <strain evidence="1">RS28</strain>
    </source>
</reference>
<dbReference type="InterPro" id="IPR029069">
    <property type="entry name" value="HotDog_dom_sf"/>
</dbReference>
<comment type="caution">
    <text evidence="1">The sequence shown here is derived from an EMBL/GenBank/DDBJ whole genome shotgun (WGS) entry which is preliminary data.</text>
</comment>
<protein>
    <submittedName>
        <fullName evidence="1">3-hydroxyacyl-ACP dehydratase</fullName>
    </submittedName>
</protein>